<keyword evidence="2" id="KW-1185">Reference proteome</keyword>
<dbReference type="EMBL" id="JBHSWB010000001">
    <property type="protein sequence ID" value="MFC6661597.1"/>
    <property type="molecule type" value="Genomic_DNA"/>
</dbReference>
<dbReference type="Proteomes" id="UP001596317">
    <property type="component" value="Unassembled WGS sequence"/>
</dbReference>
<protein>
    <submittedName>
        <fullName evidence="1">Uncharacterized protein</fullName>
    </submittedName>
</protein>
<organism evidence="1 2">
    <name type="scientific">Deinococcus multiflagellatus</name>
    <dbReference type="NCBI Taxonomy" id="1656887"/>
    <lineage>
        <taxon>Bacteria</taxon>
        <taxon>Thermotogati</taxon>
        <taxon>Deinococcota</taxon>
        <taxon>Deinococci</taxon>
        <taxon>Deinococcales</taxon>
        <taxon>Deinococcaceae</taxon>
        <taxon>Deinococcus</taxon>
    </lineage>
</organism>
<gene>
    <name evidence="1" type="ORF">ACFP90_15580</name>
</gene>
<comment type="caution">
    <text evidence="1">The sequence shown here is derived from an EMBL/GenBank/DDBJ whole genome shotgun (WGS) entry which is preliminary data.</text>
</comment>
<evidence type="ECO:0000313" key="1">
    <source>
        <dbReference type="EMBL" id="MFC6661597.1"/>
    </source>
</evidence>
<name>A0ABW1ZQ42_9DEIO</name>
<sequence length="65" mass="7772">MDRVWQRVADREAARLRDLFTAHASPTVPPGRRWATRWPRWCCWALRRWPCWAGGCCCARWGWEG</sequence>
<dbReference type="RefSeq" id="WP_380057152.1">
    <property type="nucleotide sequence ID" value="NZ_JBHSWB010000001.1"/>
</dbReference>
<reference evidence="2" key="1">
    <citation type="journal article" date="2019" name="Int. J. Syst. Evol. Microbiol.">
        <title>The Global Catalogue of Microorganisms (GCM) 10K type strain sequencing project: providing services to taxonomists for standard genome sequencing and annotation.</title>
        <authorList>
            <consortium name="The Broad Institute Genomics Platform"/>
            <consortium name="The Broad Institute Genome Sequencing Center for Infectious Disease"/>
            <person name="Wu L."/>
            <person name="Ma J."/>
        </authorList>
    </citation>
    <scope>NUCLEOTIDE SEQUENCE [LARGE SCALE GENOMIC DNA]</scope>
    <source>
        <strain evidence="2">CCUG 63830</strain>
    </source>
</reference>
<accession>A0ABW1ZQ42</accession>
<evidence type="ECO:0000313" key="2">
    <source>
        <dbReference type="Proteomes" id="UP001596317"/>
    </source>
</evidence>
<proteinExistence type="predicted"/>